<dbReference type="AlphaFoldDB" id="A0AAN7ZSU0"/>
<reference evidence="4" key="1">
    <citation type="submission" date="2023-07" db="EMBL/GenBank/DDBJ databases">
        <title>A draft genome of Kazachstania heterogenica Y-27499.</title>
        <authorList>
            <person name="Donic C."/>
            <person name="Kralova J.S."/>
            <person name="Fidel L."/>
            <person name="Ben-Dor S."/>
            <person name="Jung S."/>
        </authorList>
    </citation>
    <scope>NUCLEOTIDE SEQUENCE [LARGE SCALE GENOMIC DNA]</scope>
    <source>
        <strain evidence="4">Y27499</strain>
    </source>
</reference>
<dbReference type="EMBL" id="JAWIZZ010000040">
    <property type="protein sequence ID" value="KAK5780854.1"/>
    <property type="molecule type" value="Genomic_DNA"/>
</dbReference>
<evidence type="ECO:0000259" key="2">
    <source>
        <dbReference type="PROSITE" id="PS50908"/>
    </source>
</evidence>
<dbReference type="Gene3D" id="3.10.110.10">
    <property type="entry name" value="Ubiquitin Conjugating Enzyme"/>
    <property type="match status" value="1"/>
</dbReference>
<dbReference type="CDD" id="cd23824">
    <property type="entry name" value="RWD_ScGIR2-like"/>
    <property type="match status" value="1"/>
</dbReference>
<dbReference type="Pfam" id="PF05773">
    <property type="entry name" value="RWD"/>
    <property type="match status" value="1"/>
</dbReference>
<keyword evidence="4" id="KW-1185">Reference proteome</keyword>
<dbReference type="InterPro" id="IPR040213">
    <property type="entry name" value="GIR2-like"/>
</dbReference>
<organism evidence="3 4">
    <name type="scientific">Arxiozyma heterogenica</name>
    <dbReference type="NCBI Taxonomy" id="278026"/>
    <lineage>
        <taxon>Eukaryota</taxon>
        <taxon>Fungi</taxon>
        <taxon>Dikarya</taxon>
        <taxon>Ascomycota</taxon>
        <taxon>Saccharomycotina</taxon>
        <taxon>Saccharomycetes</taxon>
        <taxon>Saccharomycetales</taxon>
        <taxon>Saccharomycetaceae</taxon>
        <taxon>Arxiozyma</taxon>
    </lineage>
</organism>
<proteinExistence type="predicted"/>
<feature type="compositionally biased region" description="Acidic residues" evidence="1">
    <location>
        <begin position="247"/>
        <end position="264"/>
    </location>
</feature>
<feature type="compositionally biased region" description="Polar residues" evidence="1">
    <location>
        <begin position="280"/>
        <end position="290"/>
    </location>
</feature>
<comment type="caution">
    <text evidence="3">The sequence shown here is derived from an EMBL/GenBank/DDBJ whole genome shotgun (WGS) entry which is preliminary data.</text>
</comment>
<dbReference type="InterPro" id="IPR006575">
    <property type="entry name" value="RWD_dom"/>
</dbReference>
<sequence length="290" mass="33576">MNYKEEQDQELEVLQSIYPDELTVLNSHYPNISFEVSLLLELDQLDDLIIESLTKKHTLLVQITLPESYPDETPIVSISCHEEYVNGDDEVDDADEGEDEPEFDSHGNKIISKLENIPNSISFDSFIPILLNERINNDEYMEDEMMVMKGMQMCFTLLSSIKEQCENWFLNELKERELKHQREIELKEKKENAKFIGTKVTRESYLKWREDFRKKLKLDERDQLRRLKAHNGKLTGKQMFEQGLVGTEDEETGDIDGEDGDGDSNDGINTNMKDSVADASLSNNIKDLKI</sequence>
<evidence type="ECO:0000313" key="4">
    <source>
        <dbReference type="Proteomes" id="UP001306508"/>
    </source>
</evidence>
<gene>
    <name evidence="3" type="ORF">RI543_001981</name>
</gene>
<dbReference type="PROSITE" id="PS50908">
    <property type="entry name" value="RWD"/>
    <property type="match status" value="1"/>
</dbReference>
<dbReference type="PANTHER" id="PTHR12292">
    <property type="entry name" value="RWD DOMAIN-CONTAINING PROTEIN"/>
    <property type="match status" value="1"/>
</dbReference>
<evidence type="ECO:0000256" key="1">
    <source>
        <dbReference type="SAM" id="MobiDB-lite"/>
    </source>
</evidence>
<dbReference type="InterPro" id="IPR016135">
    <property type="entry name" value="UBQ-conjugating_enzyme/RWD"/>
</dbReference>
<feature type="region of interest" description="Disordered" evidence="1">
    <location>
        <begin position="247"/>
        <end position="290"/>
    </location>
</feature>
<dbReference type="SUPFAM" id="SSF54495">
    <property type="entry name" value="UBC-like"/>
    <property type="match status" value="1"/>
</dbReference>
<evidence type="ECO:0000313" key="3">
    <source>
        <dbReference type="EMBL" id="KAK5780854.1"/>
    </source>
</evidence>
<protein>
    <recommendedName>
        <fullName evidence="2">RWD domain-containing protein</fullName>
    </recommendedName>
</protein>
<accession>A0AAN7ZSU0</accession>
<dbReference type="SMART" id="SM00591">
    <property type="entry name" value="RWD"/>
    <property type="match status" value="1"/>
</dbReference>
<feature type="domain" description="RWD" evidence="2">
    <location>
        <begin position="9"/>
        <end position="125"/>
    </location>
</feature>
<dbReference type="Proteomes" id="UP001306508">
    <property type="component" value="Unassembled WGS sequence"/>
</dbReference>
<name>A0AAN7ZSU0_9SACH</name>